<dbReference type="EMBL" id="MVGC01000043">
    <property type="protein sequence ID" value="RJE25614.1"/>
    <property type="molecule type" value="Genomic_DNA"/>
</dbReference>
<dbReference type="OrthoDB" id="2593732at2759"/>
<proteinExistence type="predicted"/>
<keyword evidence="2" id="KW-1185">Reference proteome</keyword>
<dbReference type="InterPro" id="IPR053187">
    <property type="entry name" value="Notoamide_regulator"/>
</dbReference>
<accession>A0A3A3A1Q0</accession>
<dbReference type="CDD" id="cd12148">
    <property type="entry name" value="fungal_TF_MHR"/>
    <property type="match status" value="1"/>
</dbReference>
<organism evidence="1 2">
    <name type="scientific">Aspergillus sclerotialis</name>
    <dbReference type="NCBI Taxonomy" id="2070753"/>
    <lineage>
        <taxon>Eukaryota</taxon>
        <taxon>Fungi</taxon>
        <taxon>Dikarya</taxon>
        <taxon>Ascomycota</taxon>
        <taxon>Pezizomycotina</taxon>
        <taxon>Eurotiomycetes</taxon>
        <taxon>Eurotiomycetidae</taxon>
        <taxon>Eurotiales</taxon>
        <taxon>Aspergillaceae</taxon>
        <taxon>Aspergillus</taxon>
        <taxon>Aspergillus subgen. Polypaecilum</taxon>
    </lineage>
</organism>
<dbReference type="PANTHER" id="PTHR47256">
    <property type="entry name" value="ZN(II)2CYS6 TRANSCRIPTION FACTOR (EUROFUNG)-RELATED"/>
    <property type="match status" value="1"/>
</dbReference>
<evidence type="ECO:0000313" key="1">
    <source>
        <dbReference type="EMBL" id="RJE25614.1"/>
    </source>
</evidence>
<dbReference type="STRING" id="2070753.A0A3A3A1Q0"/>
<gene>
    <name evidence="1" type="ORF">PHISCL_02081</name>
</gene>
<dbReference type="AlphaFoldDB" id="A0A3A3A1Q0"/>
<evidence type="ECO:0000313" key="2">
    <source>
        <dbReference type="Proteomes" id="UP000266188"/>
    </source>
</evidence>
<comment type="caution">
    <text evidence="1">The sequence shown here is derived from an EMBL/GenBank/DDBJ whole genome shotgun (WGS) entry which is preliminary data.</text>
</comment>
<dbReference type="PANTHER" id="PTHR47256:SF10">
    <property type="entry name" value="ZN(II)2CYS6 TRANSCRIPTION FACTOR (EUROFUNG)"/>
    <property type="match status" value="1"/>
</dbReference>
<dbReference type="Proteomes" id="UP000266188">
    <property type="component" value="Unassembled WGS sequence"/>
</dbReference>
<reference evidence="2" key="1">
    <citation type="submission" date="2017-02" db="EMBL/GenBank/DDBJ databases">
        <authorList>
            <person name="Tafer H."/>
            <person name="Lopandic K."/>
        </authorList>
    </citation>
    <scope>NUCLEOTIDE SEQUENCE [LARGE SCALE GENOMIC DNA]</scope>
    <source>
        <strain evidence="2">CBS 366.77</strain>
    </source>
</reference>
<protein>
    <submittedName>
        <fullName evidence="1">Uncharacterized protein</fullName>
    </submittedName>
</protein>
<sequence>MGRGTDLTLSDSRPYPLDDIDDNATWIPYPLTNRISCDEKPALLRYVATEMACLTEIIDDINSLLLDKAYDMEADDLWLATNRIYSRLRIRLERLPDALRIEGQPVPQALFVRVKYHQAVISLFNRLLSHFGHASQPWYGQARQTRLESAKEVARYMHIQRQFYGLKQVPCHMLDAVHIALLALLTELGDDEPNQAFVELCRFLVSFRQRLQLADKIIQMIEQTANESAIELPPEAVAILDILFPEPSSP</sequence>
<name>A0A3A3A1Q0_9EURO</name>